<sequence>MSQADSTLTLCSRVLEMISLLTPLMGLEITCSKLLPTLITLSKDRVSNIKFNVVKVLQLLIPIVDHSVSRKIVKVEEKLAKGWGGENAYHMKGYRYLLVDGDRSISRASPPRKSNNPNEGLSIDENKLWLLFHGYLCCRDPILNVSDLSIEASRNLGLFLYQLRQVTCRLLGVILEESTPQELQVTRLIEAGVHWS</sequence>
<dbReference type="Gene3D" id="1.25.10.10">
    <property type="entry name" value="Leucine-rich Repeat Variant"/>
    <property type="match status" value="1"/>
</dbReference>
<evidence type="ECO:0000313" key="2">
    <source>
        <dbReference type="EMBL" id="CAI9268833.1"/>
    </source>
</evidence>
<dbReference type="Proteomes" id="UP001177003">
    <property type="component" value="Chromosome 1"/>
</dbReference>
<dbReference type="InterPro" id="IPR011989">
    <property type="entry name" value="ARM-like"/>
</dbReference>
<proteinExistence type="predicted"/>
<dbReference type="PANTHER" id="PTHR13056">
    <property type="entry name" value="VACUOLAR FUSION PROTEIN CCZ1 HOMOLOG-RELATED"/>
    <property type="match status" value="1"/>
</dbReference>
<dbReference type="InterPro" id="IPR021133">
    <property type="entry name" value="HEAT_type_2"/>
</dbReference>
<gene>
    <name evidence="2" type="ORF">LSALG_LOCUS9236</name>
</gene>
<protein>
    <submittedName>
        <fullName evidence="2">Uncharacterized protein</fullName>
    </submittedName>
</protein>
<organism evidence="2 3">
    <name type="scientific">Lactuca saligna</name>
    <name type="common">Willowleaf lettuce</name>
    <dbReference type="NCBI Taxonomy" id="75948"/>
    <lineage>
        <taxon>Eukaryota</taxon>
        <taxon>Viridiplantae</taxon>
        <taxon>Streptophyta</taxon>
        <taxon>Embryophyta</taxon>
        <taxon>Tracheophyta</taxon>
        <taxon>Spermatophyta</taxon>
        <taxon>Magnoliopsida</taxon>
        <taxon>eudicotyledons</taxon>
        <taxon>Gunneridae</taxon>
        <taxon>Pentapetalae</taxon>
        <taxon>asterids</taxon>
        <taxon>campanulids</taxon>
        <taxon>Asterales</taxon>
        <taxon>Asteraceae</taxon>
        <taxon>Cichorioideae</taxon>
        <taxon>Cichorieae</taxon>
        <taxon>Lactucinae</taxon>
        <taxon>Lactuca</taxon>
    </lineage>
</organism>
<evidence type="ECO:0000313" key="3">
    <source>
        <dbReference type="Proteomes" id="UP001177003"/>
    </source>
</evidence>
<dbReference type="PANTHER" id="PTHR13056:SF0">
    <property type="entry name" value="VACUOLAR FUSION PROTEIN CCZ1 HOMOLOG-RELATED"/>
    <property type="match status" value="1"/>
</dbReference>
<accession>A0AA35YDK7</accession>
<feature type="repeat" description="HEAT" evidence="1">
    <location>
        <begin position="34"/>
        <end position="71"/>
    </location>
</feature>
<dbReference type="AlphaFoldDB" id="A0AA35YDK7"/>
<dbReference type="PROSITE" id="PS50077">
    <property type="entry name" value="HEAT_REPEAT"/>
    <property type="match status" value="1"/>
</dbReference>
<name>A0AA35YDK7_LACSI</name>
<dbReference type="EMBL" id="OX465077">
    <property type="protein sequence ID" value="CAI9268833.1"/>
    <property type="molecule type" value="Genomic_DNA"/>
</dbReference>
<dbReference type="InterPro" id="IPR013176">
    <property type="entry name" value="Ccz1"/>
</dbReference>
<evidence type="ECO:0000256" key="1">
    <source>
        <dbReference type="PROSITE-ProRule" id="PRU00103"/>
    </source>
</evidence>
<reference evidence="2" key="1">
    <citation type="submission" date="2023-04" db="EMBL/GenBank/DDBJ databases">
        <authorList>
            <person name="Vijverberg K."/>
            <person name="Xiong W."/>
            <person name="Schranz E."/>
        </authorList>
    </citation>
    <scope>NUCLEOTIDE SEQUENCE</scope>
</reference>
<dbReference type="GO" id="GO:0016192">
    <property type="term" value="P:vesicle-mediated transport"/>
    <property type="evidence" value="ECO:0007669"/>
    <property type="project" value="InterPro"/>
</dbReference>
<keyword evidence="3" id="KW-1185">Reference proteome</keyword>
<dbReference type="GO" id="GO:0035658">
    <property type="term" value="C:Mon1-Ccz1 complex"/>
    <property type="evidence" value="ECO:0007669"/>
    <property type="project" value="InterPro"/>
</dbReference>